<evidence type="ECO:0000256" key="1">
    <source>
        <dbReference type="ARBA" id="ARBA00001922"/>
    </source>
</evidence>
<dbReference type="Pfam" id="PF02310">
    <property type="entry name" value="B12-binding"/>
    <property type="match status" value="1"/>
</dbReference>
<comment type="cofactor">
    <cofactor evidence="1">
        <name>adenosylcob(III)alamin</name>
        <dbReference type="ChEBI" id="CHEBI:18408"/>
    </cofactor>
</comment>
<dbReference type="InterPro" id="IPR006158">
    <property type="entry name" value="Cobalamin-bd"/>
</dbReference>
<accession>A0A0F9FMG8</accession>
<dbReference type="NCBIfam" id="TIGR00640">
    <property type="entry name" value="acid_CoA_mut_C"/>
    <property type="match status" value="1"/>
</dbReference>
<dbReference type="AlphaFoldDB" id="A0A0F9FMG8"/>
<dbReference type="Gene3D" id="3.40.50.280">
    <property type="entry name" value="Cobalamin-binding domain"/>
    <property type="match status" value="1"/>
</dbReference>
<dbReference type="GO" id="GO:0031419">
    <property type="term" value="F:cobalamin binding"/>
    <property type="evidence" value="ECO:0007669"/>
    <property type="project" value="UniProtKB-KW"/>
</dbReference>
<evidence type="ECO:0000256" key="4">
    <source>
        <dbReference type="ARBA" id="ARBA00023235"/>
    </source>
</evidence>
<gene>
    <name evidence="7" type="ORF">LCGC14_2012010</name>
</gene>
<evidence type="ECO:0000259" key="6">
    <source>
        <dbReference type="PROSITE" id="PS51332"/>
    </source>
</evidence>
<keyword evidence="4" id="KW-0413">Isomerase</keyword>
<dbReference type="PANTHER" id="PTHR48101:SF1">
    <property type="entry name" value="METHYLMALONYL-COA MUTASE, LARGE SUBUNIT"/>
    <property type="match status" value="1"/>
</dbReference>
<dbReference type="GO" id="GO:0016853">
    <property type="term" value="F:isomerase activity"/>
    <property type="evidence" value="ECO:0007669"/>
    <property type="project" value="UniProtKB-KW"/>
</dbReference>
<dbReference type="EMBL" id="LAZR01023083">
    <property type="protein sequence ID" value="KKL79716.1"/>
    <property type="molecule type" value="Genomic_DNA"/>
</dbReference>
<protein>
    <recommendedName>
        <fullName evidence="6">B12-binding domain-containing protein</fullName>
    </recommendedName>
</protein>
<proteinExistence type="predicted"/>
<organism evidence="7">
    <name type="scientific">marine sediment metagenome</name>
    <dbReference type="NCBI Taxonomy" id="412755"/>
    <lineage>
        <taxon>unclassified sequences</taxon>
        <taxon>metagenomes</taxon>
        <taxon>ecological metagenomes</taxon>
    </lineage>
</organism>
<dbReference type="GO" id="GO:0046872">
    <property type="term" value="F:metal ion binding"/>
    <property type="evidence" value="ECO:0007669"/>
    <property type="project" value="UniProtKB-KW"/>
</dbReference>
<evidence type="ECO:0000256" key="3">
    <source>
        <dbReference type="ARBA" id="ARBA00022723"/>
    </source>
</evidence>
<dbReference type="PANTHER" id="PTHR48101">
    <property type="entry name" value="METHYLMALONYL-COA MUTASE, MITOCHONDRIAL-RELATED"/>
    <property type="match status" value="1"/>
</dbReference>
<keyword evidence="3" id="KW-0479">Metal-binding</keyword>
<reference evidence="7" key="1">
    <citation type="journal article" date="2015" name="Nature">
        <title>Complex archaea that bridge the gap between prokaryotes and eukaryotes.</title>
        <authorList>
            <person name="Spang A."/>
            <person name="Saw J.H."/>
            <person name="Jorgensen S.L."/>
            <person name="Zaremba-Niedzwiedzka K."/>
            <person name="Martijn J."/>
            <person name="Lind A.E."/>
            <person name="van Eijk R."/>
            <person name="Schleper C."/>
            <person name="Guy L."/>
            <person name="Ettema T.J."/>
        </authorList>
    </citation>
    <scope>NUCLEOTIDE SEQUENCE</scope>
</reference>
<evidence type="ECO:0000256" key="2">
    <source>
        <dbReference type="ARBA" id="ARBA00022628"/>
    </source>
</evidence>
<dbReference type="PROSITE" id="PS51332">
    <property type="entry name" value="B12_BINDING"/>
    <property type="match status" value="1"/>
</dbReference>
<dbReference type="InterPro" id="IPR006159">
    <property type="entry name" value="Acid_CoA_mut_C"/>
</dbReference>
<comment type="caution">
    <text evidence="7">The sequence shown here is derived from an EMBL/GenBank/DDBJ whole genome shotgun (WGS) entry which is preliminary data.</text>
</comment>
<feature type="domain" description="B12-binding" evidence="6">
    <location>
        <begin position="3"/>
        <end position="131"/>
    </location>
</feature>
<dbReference type="CDD" id="cd02071">
    <property type="entry name" value="MM_CoA_mut_B12_BD"/>
    <property type="match status" value="1"/>
</dbReference>
<evidence type="ECO:0000313" key="7">
    <source>
        <dbReference type="EMBL" id="KKL79716.1"/>
    </source>
</evidence>
<dbReference type="SUPFAM" id="SSF52242">
    <property type="entry name" value="Cobalamin (vitamin B12)-binding domain"/>
    <property type="match status" value="1"/>
</dbReference>
<sequence>EKKIRVLMTKPGIDGHWRGGIVVSRAIRDAGMELIFGGFQNVQQIVETAIQEDVDVIGLSIHSGAHFAYTQQVIDLLKERGVLENIMILVGGVVPAQDFPKLKEMGVANVYGPGSMVSEIVEFIKTNVKNK</sequence>
<keyword evidence="5" id="KW-0170">Cobalt</keyword>
<name>A0A0F9FMG8_9ZZZZ</name>
<keyword evidence="2" id="KW-0846">Cobalamin</keyword>
<dbReference type="InterPro" id="IPR036724">
    <property type="entry name" value="Cobalamin-bd_sf"/>
</dbReference>
<evidence type="ECO:0000256" key="5">
    <source>
        <dbReference type="ARBA" id="ARBA00023285"/>
    </source>
</evidence>
<feature type="non-terminal residue" evidence="7">
    <location>
        <position position="1"/>
    </location>
</feature>